<keyword evidence="2" id="KW-0614">Plasmid</keyword>
<accession>A0A7D5KAU3</accession>
<keyword evidence="3" id="KW-1185">Reference proteome</keyword>
<protein>
    <recommendedName>
        <fullName evidence="1">DeoxyPurine in DNA protein A domain-containing protein</fullName>
    </recommendedName>
</protein>
<dbReference type="OrthoDB" id="350232at2157"/>
<dbReference type="GO" id="GO:0006400">
    <property type="term" value="P:tRNA modification"/>
    <property type="evidence" value="ECO:0007669"/>
    <property type="project" value="InterPro"/>
</dbReference>
<dbReference type="SUPFAM" id="SSF51713">
    <property type="entry name" value="tRNA-guanine transglycosylase"/>
    <property type="match status" value="1"/>
</dbReference>
<dbReference type="Proteomes" id="UP000509750">
    <property type="component" value="Plasmid unnamed3"/>
</dbReference>
<dbReference type="Pfam" id="PF23859">
    <property type="entry name" value="DpdA"/>
    <property type="match status" value="1"/>
</dbReference>
<dbReference type="EMBL" id="CP058532">
    <property type="protein sequence ID" value="QLG30154.1"/>
    <property type="molecule type" value="Genomic_DNA"/>
</dbReference>
<reference evidence="2 3" key="1">
    <citation type="submission" date="2020-07" db="EMBL/GenBank/DDBJ databases">
        <title>Gai3-2, isolated from salt lake.</title>
        <authorList>
            <person name="Cui H."/>
            <person name="Shi X."/>
        </authorList>
    </citation>
    <scope>NUCLEOTIDE SEQUENCE [LARGE SCALE GENOMIC DNA]</scope>
    <source>
        <strain evidence="2 3">Gai3-2</strain>
        <plasmid evidence="2 3">unnamed3</plasmid>
    </source>
</reference>
<dbReference type="InterPro" id="IPR055645">
    <property type="entry name" value="DpdA"/>
</dbReference>
<sequence length="389" mass="43894">MGESKPWVVLERLAGTRLTAGDVLSEHDYYSDAYQCLLEYEQECDVDECVHEIGGRCATCGTLRIVMDPIEEPLCLECGELLFRDVYQRTLEEFVRETLAFDMFWGVSSGAQRKAIRVLSHGFDEREPDELAVMLNYATKNNQLLTPKGLELLLNVDAMFIDSGGYSFFESKGEYTTSDEAYLRYVARAQPDYFALRDYPCEPDILDERDTTVTCHQQLTTEKAQILLELMDEFEIQAMPVAVVQGWAPSDYQDHLRQLYRAGVLDQVEYIGIGTLCCREDVGQIATIVKAVRDSVGPDFKIHGFGVKREALERPDVVENLDSADTLAYSMKPMYDSIATGGIVSNTWKHEARGFLDYYATVHHSLNMIEAGEADDDVVAQQTFSSYGD</sequence>
<feature type="domain" description="DeoxyPurine in DNA protein A" evidence="1">
    <location>
        <begin position="158"/>
        <end position="332"/>
    </location>
</feature>
<dbReference type="Gene3D" id="3.20.20.105">
    <property type="entry name" value="Queuine tRNA-ribosyltransferase-like"/>
    <property type="match status" value="1"/>
</dbReference>
<dbReference type="GeneID" id="56031455"/>
<dbReference type="AlphaFoldDB" id="A0A7D5KAU3"/>
<dbReference type="InterPro" id="IPR036511">
    <property type="entry name" value="TGT-like_sf"/>
</dbReference>
<geneLocation type="plasmid" evidence="2 3">
    <name>unnamed3</name>
</geneLocation>
<organism evidence="2 3">
    <name type="scientific">Halorarum halophilum</name>
    <dbReference type="NCBI Taxonomy" id="2743090"/>
    <lineage>
        <taxon>Archaea</taxon>
        <taxon>Methanobacteriati</taxon>
        <taxon>Methanobacteriota</taxon>
        <taxon>Stenosarchaea group</taxon>
        <taxon>Halobacteria</taxon>
        <taxon>Halobacteriales</taxon>
        <taxon>Haloferacaceae</taxon>
        <taxon>Halorarum</taxon>
    </lineage>
</organism>
<evidence type="ECO:0000313" key="2">
    <source>
        <dbReference type="EMBL" id="QLG30154.1"/>
    </source>
</evidence>
<evidence type="ECO:0000259" key="1">
    <source>
        <dbReference type="Pfam" id="PF23859"/>
    </source>
</evidence>
<dbReference type="KEGG" id="halg:HUG10_21440"/>
<name>A0A7D5KAU3_9EURY</name>
<gene>
    <name evidence="2" type="ORF">HUG10_21440</name>
</gene>
<dbReference type="RefSeq" id="WP_179171728.1">
    <property type="nucleotide sequence ID" value="NZ_CP058532.1"/>
</dbReference>
<proteinExistence type="predicted"/>
<evidence type="ECO:0000313" key="3">
    <source>
        <dbReference type="Proteomes" id="UP000509750"/>
    </source>
</evidence>